<dbReference type="Pfam" id="PF00112">
    <property type="entry name" value="Peptidase_C1"/>
    <property type="match status" value="1"/>
</dbReference>
<evidence type="ECO:0000313" key="4">
    <source>
        <dbReference type="Proteomes" id="UP000050640"/>
    </source>
</evidence>
<dbReference type="InterPro" id="IPR025661">
    <property type="entry name" value="Pept_asp_AS"/>
</dbReference>
<sequence>MHGLKLSNGTDFNRRRQTRQVHDQFYQYNPRENLPHAVDWRSRGYVTSVKDQGECASCYAFATAAALETYYKRKTGMLIDLSPQNIIDCTWSLGNNGCSGGFITKVFEYVAMNGITTESKYPYASIARHQCGCKKENAVVITRGYYRILPGDELALKSAVAKFGPVVVGISGYQNGFKFYKSGVYADPECKTPNHAVLVVGYGTDPRYGDYWIIKNSWGARWGTNGYGYMARNRGNACHIATMASFPI</sequence>
<dbReference type="AlphaFoldDB" id="A0A0R3RMW7"/>
<dbReference type="PANTHER" id="PTHR12411">
    <property type="entry name" value="CYSTEINE PROTEASE FAMILY C1-RELATED"/>
    <property type="match status" value="1"/>
</dbReference>
<proteinExistence type="inferred from homology"/>
<dbReference type="InterPro" id="IPR000668">
    <property type="entry name" value="Peptidase_C1A_C"/>
</dbReference>
<keyword evidence="4" id="KW-1185">Reference proteome</keyword>
<feature type="domain" description="Peptidase C1A papain C-terminal" evidence="3">
    <location>
        <begin position="34"/>
        <end position="248"/>
    </location>
</feature>
<dbReference type="PROSITE" id="PS00640">
    <property type="entry name" value="THIOL_PROTEASE_ASN"/>
    <property type="match status" value="1"/>
</dbReference>
<comment type="similarity">
    <text evidence="1">Belongs to the peptidase C1 family.</text>
</comment>
<dbReference type="CDD" id="cd02248">
    <property type="entry name" value="Peptidase_C1A"/>
    <property type="match status" value="1"/>
</dbReference>
<dbReference type="InterPro" id="IPR039417">
    <property type="entry name" value="Peptidase_C1A_papain-like"/>
</dbReference>
<dbReference type="InterPro" id="IPR038765">
    <property type="entry name" value="Papain-like_cys_pep_sf"/>
</dbReference>
<organism evidence="4 5">
    <name type="scientific">Elaeophora elaphi</name>
    <dbReference type="NCBI Taxonomy" id="1147741"/>
    <lineage>
        <taxon>Eukaryota</taxon>
        <taxon>Metazoa</taxon>
        <taxon>Ecdysozoa</taxon>
        <taxon>Nematoda</taxon>
        <taxon>Chromadorea</taxon>
        <taxon>Rhabditida</taxon>
        <taxon>Spirurina</taxon>
        <taxon>Spiruromorpha</taxon>
        <taxon>Filarioidea</taxon>
        <taxon>Onchocercidae</taxon>
        <taxon>Elaeophora</taxon>
    </lineage>
</organism>
<evidence type="ECO:0000313" key="5">
    <source>
        <dbReference type="WBParaSite" id="EEL_0000282701-mRNA-1"/>
    </source>
</evidence>
<evidence type="ECO:0000256" key="2">
    <source>
        <dbReference type="ARBA" id="ARBA00023157"/>
    </source>
</evidence>
<dbReference type="GO" id="GO:0008234">
    <property type="term" value="F:cysteine-type peptidase activity"/>
    <property type="evidence" value="ECO:0007669"/>
    <property type="project" value="InterPro"/>
</dbReference>
<accession>A0A0R3RMW7</accession>
<dbReference type="FunFam" id="3.90.70.10:FF:000332">
    <property type="entry name" value="Cathepsin L1"/>
    <property type="match status" value="1"/>
</dbReference>
<dbReference type="GO" id="GO:0006508">
    <property type="term" value="P:proteolysis"/>
    <property type="evidence" value="ECO:0007669"/>
    <property type="project" value="InterPro"/>
</dbReference>
<dbReference type="STRING" id="1147741.A0A0R3RMW7"/>
<dbReference type="InterPro" id="IPR013128">
    <property type="entry name" value="Peptidase_C1A"/>
</dbReference>
<evidence type="ECO:0000259" key="3">
    <source>
        <dbReference type="SMART" id="SM00645"/>
    </source>
</evidence>
<evidence type="ECO:0000256" key="1">
    <source>
        <dbReference type="ARBA" id="ARBA00008455"/>
    </source>
</evidence>
<dbReference type="SUPFAM" id="SSF54001">
    <property type="entry name" value="Cysteine proteinases"/>
    <property type="match status" value="1"/>
</dbReference>
<keyword evidence="2" id="KW-1015">Disulfide bond</keyword>
<dbReference type="Gene3D" id="3.90.70.10">
    <property type="entry name" value="Cysteine proteinases"/>
    <property type="match status" value="1"/>
</dbReference>
<dbReference type="SMART" id="SM00645">
    <property type="entry name" value="Pept_C1"/>
    <property type="match status" value="1"/>
</dbReference>
<protein>
    <submittedName>
        <fullName evidence="5">Pept_C1 domain-containing protein</fullName>
    </submittedName>
</protein>
<name>A0A0R3RMW7_9BILA</name>
<reference evidence="5" key="1">
    <citation type="submission" date="2017-02" db="UniProtKB">
        <authorList>
            <consortium name="WormBaseParasite"/>
        </authorList>
    </citation>
    <scope>IDENTIFICATION</scope>
</reference>
<dbReference type="Proteomes" id="UP000050640">
    <property type="component" value="Unplaced"/>
</dbReference>
<dbReference type="WBParaSite" id="EEL_0000282701-mRNA-1">
    <property type="protein sequence ID" value="EEL_0000282701-mRNA-1"/>
    <property type="gene ID" value="EEL_0000282701"/>
</dbReference>
<dbReference type="PRINTS" id="PR00705">
    <property type="entry name" value="PAPAIN"/>
</dbReference>